<dbReference type="EMBL" id="CAJNNV010003125">
    <property type="protein sequence ID" value="CAE8588416.1"/>
    <property type="molecule type" value="Genomic_DNA"/>
</dbReference>
<proteinExistence type="inferred from homology"/>
<keyword evidence="5 6" id="KW-0862">Zinc</keyword>
<dbReference type="GO" id="GO:0006457">
    <property type="term" value="P:protein folding"/>
    <property type="evidence" value="ECO:0007669"/>
    <property type="project" value="InterPro"/>
</dbReference>
<feature type="domain" description="CR-type" evidence="9">
    <location>
        <begin position="139"/>
        <end position="222"/>
    </location>
</feature>
<dbReference type="PROSITE" id="PS00636">
    <property type="entry name" value="DNAJ_1"/>
    <property type="match status" value="1"/>
</dbReference>
<dbReference type="AlphaFoldDB" id="A0A813DQ34"/>
<dbReference type="PRINTS" id="PR00625">
    <property type="entry name" value="JDOMAIN"/>
</dbReference>
<comment type="caution">
    <text evidence="10">The sequence shown here is derived from an EMBL/GenBank/DDBJ whole genome shotgun (WGS) entry which is preliminary data.</text>
</comment>
<evidence type="ECO:0000313" key="10">
    <source>
        <dbReference type="EMBL" id="CAE8588416.1"/>
    </source>
</evidence>
<comment type="similarity">
    <text evidence="1">Belongs to the universal ribosomal protein uL10 family.</text>
</comment>
<dbReference type="OrthoDB" id="360689at2759"/>
<dbReference type="PROSITE" id="PS51188">
    <property type="entry name" value="ZF_CR"/>
    <property type="match status" value="1"/>
</dbReference>
<dbReference type="InterPro" id="IPR036869">
    <property type="entry name" value="J_dom_sf"/>
</dbReference>
<gene>
    <name evidence="10" type="ORF">PGLA1383_LOCUS7217</name>
</gene>
<dbReference type="InterPro" id="IPR001790">
    <property type="entry name" value="Ribosomal_uL10"/>
</dbReference>
<evidence type="ECO:0000256" key="1">
    <source>
        <dbReference type="ARBA" id="ARBA00008889"/>
    </source>
</evidence>
<dbReference type="FunFam" id="2.60.260.20:FF:000003">
    <property type="entry name" value="DnaJ subfamily A member 2"/>
    <property type="match status" value="1"/>
</dbReference>
<evidence type="ECO:0000259" key="9">
    <source>
        <dbReference type="PROSITE" id="PS51188"/>
    </source>
</evidence>
<sequence length="700" mass="77267">MTAEIRLYDVLGVAPEVSAQEIRKAYRQLALKHHPDRGGDARVFQELSAAYEILSDPDRRQLYDRLGEKGCSRHLQGEQTPGSHPEGPPRSVFAADLLGGFFESLFGADGFLGSRPRASGTQAITCTLRVSLEELFTGTARKVVVKSRTAACDQCQGLEATSKLCSSCQGKGRRVFRRSLSPGFVQQVETQCPDCRGQGRSRSLPKDSCCYACHGSGQRQEQEVPLEVTVPAGARNGQSVVLLGAGHRPFKDQPAGNVVVLLQAQPHQCFERQGDDLLAAVKIPLADALGGGGAARLQHLDGRQLLLRPGPGEVIKPFSWRRVRGEGMPKIQATEGLMSISGRRRGDLFVRFEVVFPDRLDASTMKDLSAALKLERQWSWRPWAKTGEAGQAREVEAELEESDGPPQQGEGETLQAADAWYERSPHRLPQSSPLYIHMESKWHGLPSIALGALLAGAALLRKNARRLETARHVTKDEIWSLTAADLPNRWRPRISTSMARRNEVVKAITEQLDKSYFVMVFNRDLLLGSEVEVARQMFPETVLVRCLKNSLVQQAMKNTGWDNFSSTLQGSNMYIFVENDKDLKETIIAYTKMEKKFMRKDKLAAQNEKLGSGLNFYAKPLVGAMVTGEWNVIAPEDIPKMKDFPTKLELIAKIAGGIQMVTTKIAKGIKQVPTKLAIGTKKVQEKMEEDGKSTVGDVAV</sequence>
<dbReference type="InterPro" id="IPR002939">
    <property type="entry name" value="DnaJ_C"/>
</dbReference>
<dbReference type="GO" id="GO:0030544">
    <property type="term" value="F:Hsp70 protein binding"/>
    <property type="evidence" value="ECO:0007669"/>
    <property type="project" value="InterPro"/>
</dbReference>
<name>A0A813DQ34_POLGL</name>
<dbReference type="FunFam" id="2.10.230.10:FF:000001">
    <property type="entry name" value="DnaJ subfamily A member 2"/>
    <property type="match status" value="1"/>
</dbReference>
<evidence type="ECO:0000256" key="5">
    <source>
        <dbReference type="ARBA" id="ARBA00022833"/>
    </source>
</evidence>
<dbReference type="SMART" id="SM00271">
    <property type="entry name" value="DnaJ"/>
    <property type="match status" value="1"/>
</dbReference>
<dbReference type="Pfam" id="PF00226">
    <property type="entry name" value="DnaJ"/>
    <property type="match status" value="1"/>
</dbReference>
<dbReference type="CDD" id="cd06257">
    <property type="entry name" value="DnaJ"/>
    <property type="match status" value="1"/>
</dbReference>
<dbReference type="Gene3D" id="2.10.230.10">
    <property type="entry name" value="Heat shock protein DnaJ, cysteine-rich domain"/>
    <property type="match status" value="1"/>
</dbReference>
<dbReference type="CDD" id="cd10719">
    <property type="entry name" value="DnaJ_zf"/>
    <property type="match status" value="1"/>
</dbReference>
<dbReference type="Pfam" id="PF00466">
    <property type="entry name" value="Ribosomal_L10"/>
    <property type="match status" value="1"/>
</dbReference>
<dbReference type="Proteomes" id="UP000654075">
    <property type="component" value="Unassembled WGS sequence"/>
</dbReference>
<evidence type="ECO:0000259" key="8">
    <source>
        <dbReference type="PROSITE" id="PS50076"/>
    </source>
</evidence>
<dbReference type="InterPro" id="IPR018253">
    <property type="entry name" value="DnaJ_domain_CS"/>
</dbReference>
<dbReference type="InterPro" id="IPR044713">
    <property type="entry name" value="DNJA1/2-like"/>
</dbReference>
<dbReference type="Pfam" id="PF00684">
    <property type="entry name" value="DnaJ_CXXCXGXG"/>
    <property type="match status" value="1"/>
</dbReference>
<dbReference type="InterPro" id="IPR008971">
    <property type="entry name" value="HSP40/DnaJ_pept-bd"/>
</dbReference>
<dbReference type="InterPro" id="IPR043141">
    <property type="entry name" value="Ribosomal_uL10-like_sf"/>
</dbReference>
<evidence type="ECO:0000256" key="6">
    <source>
        <dbReference type="PROSITE-ProRule" id="PRU00546"/>
    </source>
</evidence>
<dbReference type="SUPFAM" id="SSF46565">
    <property type="entry name" value="Chaperone J-domain"/>
    <property type="match status" value="1"/>
</dbReference>
<dbReference type="PANTHER" id="PTHR43888">
    <property type="entry name" value="DNAJ-LIKE-2, ISOFORM A-RELATED"/>
    <property type="match status" value="1"/>
</dbReference>
<dbReference type="CDD" id="cd10747">
    <property type="entry name" value="DnaJ_C"/>
    <property type="match status" value="1"/>
</dbReference>
<keyword evidence="11" id="KW-1185">Reference proteome</keyword>
<dbReference type="Gene3D" id="1.10.287.110">
    <property type="entry name" value="DnaJ domain"/>
    <property type="match status" value="1"/>
</dbReference>
<dbReference type="InterPro" id="IPR001623">
    <property type="entry name" value="DnaJ_domain"/>
</dbReference>
<dbReference type="SUPFAM" id="SSF57938">
    <property type="entry name" value="DnaJ/Hsp40 cysteine-rich domain"/>
    <property type="match status" value="1"/>
</dbReference>
<feature type="region of interest" description="Disordered" evidence="7">
    <location>
        <begin position="390"/>
        <end position="413"/>
    </location>
</feature>
<dbReference type="SUPFAM" id="SSF49493">
    <property type="entry name" value="HSP40/DnaJ peptide-binding domain"/>
    <property type="match status" value="2"/>
</dbReference>
<evidence type="ECO:0000256" key="2">
    <source>
        <dbReference type="ARBA" id="ARBA00022723"/>
    </source>
</evidence>
<reference evidence="10" key="1">
    <citation type="submission" date="2021-02" db="EMBL/GenBank/DDBJ databases">
        <authorList>
            <person name="Dougan E. K."/>
            <person name="Rhodes N."/>
            <person name="Thang M."/>
            <person name="Chan C."/>
        </authorList>
    </citation>
    <scope>NUCLEOTIDE SEQUENCE</scope>
</reference>
<keyword evidence="3" id="KW-0677">Repeat</keyword>
<evidence type="ECO:0000256" key="3">
    <source>
        <dbReference type="ARBA" id="ARBA00022737"/>
    </source>
</evidence>
<evidence type="ECO:0000313" key="11">
    <source>
        <dbReference type="Proteomes" id="UP000654075"/>
    </source>
</evidence>
<evidence type="ECO:0000256" key="4">
    <source>
        <dbReference type="ARBA" id="ARBA00022771"/>
    </source>
</evidence>
<feature type="zinc finger region" description="CR-type" evidence="6">
    <location>
        <begin position="139"/>
        <end position="222"/>
    </location>
</feature>
<organism evidence="10 11">
    <name type="scientific">Polarella glacialis</name>
    <name type="common">Dinoflagellate</name>
    <dbReference type="NCBI Taxonomy" id="89957"/>
    <lineage>
        <taxon>Eukaryota</taxon>
        <taxon>Sar</taxon>
        <taxon>Alveolata</taxon>
        <taxon>Dinophyceae</taxon>
        <taxon>Suessiales</taxon>
        <taxon>Suessiaceae</taxon>
        <taxon>Polarella</taxon>
    </lineage>
</organism>
<dbReference type="GO" id="GO:0008270">
    <property type="term" value="F:zinc ion binding"/>
    <property type="evidence" value="ECO:0007669"/>
    <property type="project" value="UniProtKB-KW"/>
</dbReference>
<dbReference type="InterPro" id="IPR036410">
    <property type="entry name" value="HSP_DnaJ_Cys-rich_dom_sf"/>
</dbReference>
<dbReference type="PROSITE" id="PS50076">
    <property type="entry name" value="DNAJ_2"/>
    <property type="match status" value="1"/>
</dbReference>
<protein>
    <submittedName>
        <fullName evidence="10">Uncharacterized protein</fullName>
    </submittedName>
</protein>
<dbReference type="Pfam" id="PF01556">
    <property type="entry name" value="DnaJ_C"/>
    <property type="match status" value="1"/>
</dbReference>
<dbReference type="Gene3D" id="3.30.70.1730">
    <property type="match status" value="1"/>
</dbReference>
<keyword evidence="2 6" id="KW-0479">Metal-binding</keyword>
<evidence type="ECO:0000256" key="7">
    <source>
        <dbReference type="SAM" id="MobiDB-lite"/>
    </source>
</evidence>
<dbReference type="GO" id="GO:0051082">
    <property type="term" value="F:unfolded protein binding"/>
    <property type="evidence" value="ECO:0007669"/>
    <property type="project" value="InterPro"/>
</dbReference>
<feature type="domain" description="J" evidence="8">
    <location>
        <begin position="6"/>
        <end position="67"/>
    </location>
</feature>
<dbReference type="SUPFAM" id="SSF160369">
    <property type="entry name" value="Ribosomal protein L10-like"/>
    <property type="match status" value="1"/>
</dbReference>
<accession>A0A813DQ34</accession>
<dbReference type="InterPro" id="IPR001305">
    <property type="entry name" value="HSP_DnaJ_Cys-rich_dom"/>
</dbReference>
<keyword evidence="4 6" id="KW-0863">Zinc-finger</keyword>
<dbReference type="Gene3D" id="2.60.260.20">
    <property type="entry name" value="Urease metallochaperone UreE, N-terminal domain"/>
    <property type="match status" value="2"/>
</dbReference>